<name>A0ABT8FRE7_9MICO</name>
<reference evidence="1" key="1">
    <citation type="submission" date="2021-06" db="EMBL/GenBank/DDBJ databases">
        <title>Genome-based taxonomic framework of Microbacterium strains isolated from marine environment, the description of four new species and reclassification of four preexisting species.</title>
        <authorList>
            <person name="Lee S.D."/>
            <person name="Kim S.-M."/>
            <person name="Byeon Y.-S."/>
            <person name="Yang H.L."/>
            <person name="Kim I.S."/>
        </authorList>
    </citation>
    <scope>NUCLEOTIDE SEQUENCE</scope>
    <source>
        <strain evidence="1">KACC 20510</strain>
    </source>
</reference>
<sequence>MRFSDVEADAIGFLVARFELPASLRVPSPRPPEFYRVYGTGGDTINRVLDAPQITVDAWAEDDERARRMADDARMAFLDRRGELPLWRRVEASSPYFIPDPETETPVYRFTLRPRVRATRSTPPAPAGA</sequence>
<dbReference type="RefSeq" id="WP_301133001.1">
    <property type="nucleotide sequence ID" value="NZ_BAAAUQ010000019.1"/>
</dbReference>
<gene>
    <name evidence="1" type="ORF">KZC48_05705</name>
</gene>
<accession>A0ABT8FRE7</accession>
<evidence type="ECO:0000313" key="1">
    <source>
        <dbReference type="EMBL" id="MDN4463892.1"/>
    </source>
</evidence>
<organism evidence="1 2">
    <name type="scientific">Microbacterium aurantiacum</name>
    <dbReference type="NCBI Taxonomy" id="162393"/>
    <lineage>
        <taxon>Bacteria</taxon>
        <taxon>Bacillati</taxon>
        <taxon>Actinomycetota</taxon>
        <taxon>Actinomycetes</taxon>
        <taxon>Micrococcales</taxon>
        <taxon>Microbacteriaceae</taxon>
        <taxon>Microbacterium</taxon>
    </lineage>
</organism>
<dbReference type="EMBL" id="JAHWXI010000004">
    <property type="protein sequence ID" value="MDN4463892.1"/>
    <property type="molecule type" value="Genomic_DNA"/>
</dbReference>
<dbReference type="Proteomes" id="UP001172731">
    <property type="component" value="Unassembled WGS sequence"/>
</dbReference>
<keyword evidence="2" id="KW-1185">Reference proteome</keyword>
<protein>
    <submittedName>
        <fullName evidence="1">Uncharacterized protein</fullName>
    </submittedName>
</protein>
<proteinExistence type="predicted"/>
<comment type="caution">
    <text evidence="1">The sequence shown here is derived from an EMBL/GenBank/DDBJ whole genome shotgun (WGS) entry which is preliminary data.</text>
</comment>
<evidence type="ECO:0000313" key="2">
    <source>
        <dbReference type="Proteomes" id="UP001172731"/>
    </source>
</evidence>